<dbReference type="Gene3D" id="3.30.420.10">
    <property type="entry name" value="Ribonuclease H-like superfamily/Ribonuclease H"/>
    <property type="match status" value="1"/>
</dbReference>
<proteinExistence type="predicted"/>
<evidence type="ECO:0000313" key="2">
    <source>
        <dbReference type="Proteomes" id="UP001180503"/>
    </source>
</evidence>
<reference evidence="2" key="1">
    <citation type="submission" date="2023-07" db="EMBL/GenBank/DDBJ databases">
        <title>30 novel species of actinomycetes from the DSMZ collection.</title>
        <authorList>
            <person name="Nouioui I."/>
        </authorList>
    </citation>
    <scope>NUCLEOTIDE SEQUENCE [LARGE SCALE GENOMIC DNA]</scope>
    <source>
        <strain evidence="2">DSM 41635</strain>
    </source>
</reference>
<dbReference type="InterPro" id="IPR036397">
    <property type="entry name" value="RNaseH_sf"/>
</dbReference>
<accession>A0ABU2QS54</accession>
<dbReference type="Proteomes" id="UP001180503">
    <property type="component" value="Unassembled WGS sequence"/>
</dbReference>
<dbReference type="SUPFAM" id="SSF53098">
    <property type="entry name" value="Ribonuclease H-like"/>
    <property type="match status" value="1"/>
</dbReference>
<gene>
    <name evidence="1" type="ORF">RM528_36115</name>
</gene>
<protein>
    <submittedName>
        <fullName evidence="1">Transposase</fullName>
    </submittedName>
</protein>
<dbReference type="EMBL" id="JAVRFB010000517">
    <property type="protein sequence ID" value="MDT0407267.1"/>
    <property type="molecule type" value="Genomic_DNA"/>
</dbReference>
<organism evidence="1 2">
    <name type="scientific">Streptomyces edwardsiae</name>
    <dbReference type="NCBI Taxonomy" id="3075527"/>
    <lineage>
        <taxon>Bacteria</taxon>
        <taxon>Bacillati</taxon>
        <taxon>Actinomycetota</taxon>
        <taxon>Actinomycetes</taxon>
        <taxon>Kitasatosporales</taxon>
        <taxon>Streptomycetaceae</taxon>
        <taxon>Streptomyces</taxon>
    </lineage>
</organism>
<name>A0ABU2QS54_9ACTN</name>
<dbReference type="InterPro" id="IPR012337">
    <property type="entry name" value="RNaseH-like_sf"/>
</dbReference>
<evidence type="ECO:0000313" key="1">
    <source>
        <dbReference type="EMBL" id="MDT0407267.1"/>
    </source>
</evidence>
<sequence length="126" mass="13807">MDTTRSDVYAMDPHTMTWVNCEITVVMDWFTRLIVGIRVTPVSTKSIDGACALYQAICPPPAGPDWLPEAVWPPVGVPRNVLVELRRLDPKSACAASPALVPETVVVDHGSIFISEHFTSVCQRMG</sequence>
<comment type="caution">
    <text evidence="1">The sequence shown here is derived from an EMBL/GenBank/DDBJ whole genome shotgun (WGS) entry which is preliminary data.</text>
</comment>
<feature type="non-terminal residue" evidence="1">
    <location>
        <position position="126"/>
    </location>
</feature>